<dbReference type="InterPro" id="IPR002563">
    <property type="entry name" value="Flavin_Rdtase-like_dom"/>
</dbReference>
<dbReference type="Pfam" id="PF01613">
    <property type="entry name" value="Flavin_Reduct"/>
    <property type="match status" value="1"/>
</dbReference>
<dbReference type="Gene3D" id="2.30.110.10">
    <property type="entry name" value="Electron Transport, Fmn-binding Protein, Chain A"/>
    <property type="match status" value="1"/>
</dbReference>
<dbReference type="InterPro" id="IPR012349">
    <property type="entry name" value="Split_barrel_FMN-bd"/>
</dbReference>
<dbReference type="InterPro" id="IPR052174">
    <property type="entry name" value="Flavoredoxin"/>
</dbReference>
<gene>
    <name evidence="5" type="ORF">acsn021_12470</name>
</gene>
<organism evidence="5 6">
    <name type="scientific">Anaerocolumna cellulosilytica</name>
    <dbReference type="NCBI Taxonomy" id="433286"/>
    <lineage>
        <taxon>Bacteria</taxon>
        <taxon>Bacillati</taxon>
        <taxon>Bacillota</taxon>
        <taxon>Clostridia</taxon>
        <taxon>Lachnospirales</taxon>
        <taxon>Lachnospiraceae</taxon>
        <taxon>Anaerocolumna</taxon>
    </lineage>
</organism>
<proteinExistence type="inferred from homology"/>
<evidence type="ECO:0000259" key="4">
    <source>
        <dbReference type="Pfam" id="PF01613"/>
    </source>
</evidence>
<dbReference type="EMBL" id="AP023367">
    <property type="protein sequence ID" value="BCJ93678.1"/>
    <property type="molecule type" value="Genomic_DNA"/>
</dbReference>
<dbReference type="GO" id="GO:0010181">
    <property type="term" value="F:FMN binding"/>
    <property type="evidence" value="ECO:0007669"/>
    <property type="project" value="InterPro"/>
</dbReference>
<comment type="cofactor">
    <cofactor evidence="1">
        <name>FMN</name>
        <dbReference type="ChEBI" id="CHEBI:58210"/>
    </cofactor>
</comment>
<dbReference type="PANTHER" id="PTHR43567:SF1">
    <property type="entry name" value="FLAVOREDOXIN"/>
    <property type="match status" value="1"/>
</dbReference>
<reference evidence="5 6" key="1">
    <citation type="journal article" date="2016" name="Int. J. Syst. Evol. Microbiol.">
        <title>Descriptions of Anaerotaenia torta gen. nov., sp. nov. and Anaerocolumna cellulosilytica gen. nov., sp. nov. isolated from a methanogenic reactor of cattle waste.</title>
        <authorList>
            <person name="Uek A."/>
            <person name="Ohtaki Y."/>
            <person name="Kaku N."/>
            <person name="Ueki K."/>
        </authorList>
    </citation>
    <scope>NUCLEOTIDE SEQUENCE [LARGE SCALE GENOMIC DNA]</scope>
    <source>
        <strain evidence="5 6">SN021</strain>
    </source>
</reference>
<dbReference type="RefSeq" id="WP_184092925.1">
    <property type="nucleotide sequence ID" value="NZ_AP023367.1"/>
</dbReference>
<accession>A0A6S6R3R1</accession>
<evidence type="ECO:0000313" key="6">
    <source>
        <dbReference type="Proteomes" id="UP000515561"/>
    </source>
</evidence>
<dbReference type="GO" id="GO:0016646">
    <property type="term" value="F:oxidoreductase activity, acting on the CH-NH group of donors, NAD or NADP as acceptor"/>
    <property type="evidence" value="ECO:0007669"/>
    <property type="project" value="UniProtKB-ARBA"/>
</dbReference>
<feature type="domain" description="Flavin reductase like" evidence="4">
    <location>
        <begin position="14"/>
        <end position="125"/>
    </location>
</feature>
<name>A0A6S6R3R1_9FIRM</name>
<evidence type="ECO:0000256" key="1">
    <source>
        <dbReference type="ARBA" id="ARBA00001917"/>
    </source>
</evidence>
<evidence type="ECO:0000313" key="5">
    <source>
        <dbReference type="EMBL" id="BCJ93678.1"/>
    </source>
</evidence>
<dbReference type="SUPFAM" id="SSF50475">
    <property type="entry name" value="FMN-binding split barrel"/>
    <property type="match status" value="1"/>
</dbReference>
<keyword evidence="2" id="KW-0285">Flavoprotein</keyword>
<dbReference type="Proteomes" id="UP000515561">
    <property type="component" value="Chromosome"/>
</dbReference>
<protein>
    <submittedName>
        <fullName evidence="5">Flavin reductase</fullName>
    </submittedName>
</protein>
<keyword evidence="6" id="KW-1185">Reference proteome</keyword>
<sequence length="181" mass="20482">MNKIKVNFEKMYYGFPVFLVSYYDKEGNPNVTTISSSYSLRDMVALGFSSKGYAINQIKEVSDFVINIADSKLLDEIEFCGKNTGSECKKFEHLNLTHVPSTTINAPIIKECPISIECTLTDVIESQNYSGITNILALIKGRLVDESYLDEKGNLKVSAFDNILYIRDGVNRGFRYMKKEQ</sequence>
<evidence type="ECO:0000256" key="3">
    <source>
        <dbReference type="ARBA" id="ARBA00038054"/>
    </source>
</evidence>
<dbReference type="AlphaFoldDB" id="A0A6S6R3R1"/>
<comment type="similarity">
    <text evidence="3">Belongs to the flavoredoxin family.</text>
</comment>
<evidence type="ECO:0000256" key="2">
    <source>
        <dbReference type="ARBA" id="ARBA00022630"/>
    </source>
</evidence>
<dbReference type="KEGG" id="acel:acsn021_12470"/>
<dbReference type="PANTHER" id="PTHR43567">
    <property type="entry name" value="FLAVOREDOXIN-RELATED-RELATED"/>
    <property type="match status" value="1"/>
</dbReference>